<feature type="chain" id="PRO_5027064551" evidence="2">
    <location>
        <begin position="20"/>
        <end position="231"/>
    </location>
</feature>
<feature type="signal peptide" evidence="2">
    <location>
        <begin position="1"/>
        <end position="19"/>
    </location>
</feature>
<feature type="region of interest" description="Disordered" evidence="1">
    <location>
        <begin position="54"/>
        <end position="180"/>
    </location>
</feature>
<dbReference type="AlphaFoldDB" id="A0A6M2E2P7"/>
<evidence type="ECO:0000313" key="3">
    <source>
        <dbReference type="EMBL" id="NOV51768.1"/>
    </source>
</evidence>
<evidence type="ECO:0000256" key="2">
    <source>
        <dbReference type="SAM" id="SignalP"/>
    </source>
</evidence>
<accession>A0A6M2E2P7</accession>
<feature type="compositionally biased region" description="Polar residues" evidence="1">
    <location>
        <begin position="68"/>
        <end position="77"/>
    </location>
</feature>
<keyword evidence="2" id="KW-0732">Signal</keyword>
<evidence type="ECO:0000256" key="1">
    <source>
        <dbReference type="SAM" id="MobiDB-lite"/>
    </source>
</evidence>
<protein>
    <submittedName>
        <fullName evidence="3">Putative secreted protein</fullName>
    </submittedName>
</protein>
<dbReference type="EMBL" id="GIIL01008042">
    <property type="protein sequence ID" value="NOV51768.1"/>
    <property type="molecule type" value="Transcribed_RNA"/>
</dbReference>
<proteinExistence type="predicted"/>
<feature type="compositionally biased region" description="Polar residues" evidence="1">
    <location>
        <begin position="116"/>
        <end position="144"/>
    </location>
</feature>
<feature type="compositionally biased region" description="Polar residues" evidence="1">
    <location>
        <begin position="215"/>
        <end position="231"/>
    </location>
</feature>
<feature type="compositionally biased region" description="Basic and acidic residues" evidence="1">
    <location>
        <begin position="92"/>
        <end position="109"/>
    </location>
</feature>
<reference evidence="3" key="1">
    <citation type="submission" date="2020-03" db="EMBL/GenBank/DDBJ databases">
        <title>Transcriptomic Profiling of the Digestive Tract of the Rat Flea, Xenopsylla cheopis, Following Blood Feeding and Infection with Yersinia pestis.</title>
        <authorList>
            <person name="Bland D.M."/>
            <person name="Martens C.A."/>
            <person name="Virtaneva K."/>
            <person name="Kanakabandi K."/>
            <person name="Long D."/>
            <person name="Rosenke R."/>
            <person name="Saturday G.A."/>
            <person name="Hoyt F.H."/>
            <person name="Bruno D.P."/>
            <person name="Ribeiro J.M.C."/>
            <person name="Hinnebusch J."/>
        </authorList>
    </citation>
    <scope>NUCLEOTIDE SEQUENCE</scope>
</reference>
<feature type="compositionally biased region" description="Basic and acidic residues" evidence="1">
    <location>
        <begin position="148"/>
        <end position="157"/>
    </location>
</feature>
<name>A0A6M2E2P7_XENCH</name>
<sequence length="231" mass="25925">MVPIVILLGVCILFFRRRAAKHDAAFDFAPRSRSNSRANLRASLANLAAKPDYKDGKGYETDYGQGESDLSSGNSGTLRKMRQYDNVYRTNEPLKGKPEIEFPEKKLDLSEDEIMSSGSNENREYNPNSDNVFTYGEPNQQLGRSRQRLNEDDHKNYDSSPTTPPLPTRNIPESPDSPIYSTAAKSWARDNTIGQYGHNINPAHTPHYSPPYDILTQNVGLPRSSSRSTEV</sequence>
<organism evidence="3">
    <name type="scientific">Xenopsylla cheopis</name>
    <name type="common">Oriental rat flea</name>
    <name type="synonym">Pulex cheopis</name>
    <dbReference type="NCBI Taxonomy" id="163159"/>
    <lineage>
        <taxon>Eukaryota</taxon>
        <taxon>Metazoa</taxon>
        <taxon>Ecdysozoa</taxon>
        <taxon>Arthropoda</taxon>
        <taxon>Hexapoda</taxon>
        <taxon>Insecta</taxon>
        <taxon>Pterygota</taxon>
        <taxon>Neoptera</taxon>
        <taxon>Endopterygota</taxon>
        <taxon>Siphonaptera</taxon>
        <taxon>Pulicidae</taxon>
        <taxon>Xenopsyllinae</taxon>
        <taxon>Xenopsylla</taxon>
    </lineage>
</organism>
<feature type="region of interest" description="Disordered" evidence="1">
    <location>
        <begin position="198"/>
        <end position="231"/>
    </location>
</feature>